<gene>
    <name evidence="2" type="ORF">OVA965_LOCUS10332</name>
    <name evidence="3" type="ORF">TMI583_LOCUS10328</name>
</gene>
<evidence type="ECO:0000313" key="4">
    <source>
        <dbReference type="Proteomes" id="UP000677228"/>
    </source>
</evidence>
<dbReference type="Proteomes" id="UP000677228">
    <property type="component" value="Unassembled WGS sequence"/>
</dbReference>
<reference evidence="2" key="1">
    <citation type="submission" date="2021-02" db="EMBL/GenBank/DDBJ databases">
        <authorList>
            <person name="Nowell W R."/>
        </authorList>
    </citation>
    <scope>NUCLEOTIDE SEQUENCE</scope>
</reference>
<protein>
    <submittedName>
        <fullName evidence="2">Uncharacterized protein</fullName>
    </submittedName>
</protein>
<dbReference type="AlphaFoldDB" id="A0A8S2DJY4"/>
<name>A0A8S2DJY4_9BILA</name>
<evidence type="ECO:0000313" key="2">
    <source>
        <dbReference type="EMBL" id="CAF0915196.1"/>
    </source>
</evidence>
<evidence type="ECO:0000313" key="3">
    <source>
        <dbReference type="EMBL" id="CAF3693594.1"/>
    </source>
</evidence>
<dbReference type="Proteomes" id="UP000682733">
    <property type="component" value="Unassembled WGS sequence"/>
</dbReference>
<dbReference type="EMBL" id="CAJNOK010003806">
    <property type="protein sequence ID" value="CAF0915196.1"/>
    <property type="molecule type" value="Genomic_DNA"/>
</dbReference>
<organism evidence="2 4">
    <name type="scientific">Didymodactylos carnosus</name>
    <dbReference type="NCBI Taxonomy" id="1234261"/>
    <lineage>
        <taxon>Eukaryota</taxon>
        <taxon>Metazoa</taxon>
        <taxon>Spiralia</taxon>
        <taxon>Gnathifera</taxon>
        <taxon>Rotifera</taxon>
        <taxon>Eurotatoria</taxon>
        <taxon>Bdelloidea</taxon>
        <taxon>Philodinida</taxon>
        <taxon>Philodinidae</taxon>
        <taxon>Didymodactylos</taxon>
    </lineage>
</organism>
<dbReference type="EMBL" id="CAJOBA010003807">
    <property type="protein sequence ID" value="CAF3693594.1"/>
    <property type="molecule type" value="Genomic_DNA"/>
</dbReference>
<feature type="region of interest" description="Disordered" evidence="1">
    <location>
        <begin position="1"/>
        <end position="25"/>
    </location>
</feature>
<sequence length="205" mass="23453">MHSVQQQSSSALTKSEFTSTNQPLNTSSETEELIFLRLDNYVAYENRDKYIKLADPSQWKFYNDSSKCATFIRSSECQGKHVFLISSGTLGRELVPTVHNLPQFTAAYIHCSDVDLHKVWSGQLKKVKIVSFDDNKELFAQLFEDVMQVYVDIGQKYIQEGKRAAASNIYTEAMLKYADEYGNNDPNYIAFAAILMKKMDDKNKK</sequence>
<accession>A0A8S2DJY4</accession>
<comment type="caution">
    <text evidence="2">The sequence shown here is derived from an EMBL/GenBank/DDBJ whole genome shotgun (WGS) entry which is preliminary data.</text>
</comment>
<evidence type="ECO:0000256" key="1">
    <source>
        <dbReference type="SAM" id="MobiDB-lite"/>
    </source>
</evidence>
<proteinExistence type="predicted"/>